<dbReference type="AlphaFoldDB" id="A0A9W8IVM0"/>
<evidence type="ECO:0000313" key="2">
    <source>
        <dbReference type="EMBL" id="KAJ2922609.1"/>
    </source>
</evidence>
<sequence length="186" mass="21465">MNNKRLTTPRMALPQVHIQLNIMGPSSLALVPAPPEASIIGSGILLYRFSLFPFIDIAIPVISLPIYFIYFHIDVPLDLFYPPAYNPSYKNLELSEAGCRFIVYGKREQQYYNDRDVSVVKLRYRLPNRHSHPHRTYHDYNGGNGPFDYLLFVSTDNYLVHILVLSANYHPVHILNVDVNHFGRVH</sequence>
<keyword evidence="3" id="KW-1185">Reference proteome</keyword>
<keyword evidence="1" id="KW-0812">Transmembrane</keyword>
<name>A0A9W8IVM0_9AGAR</name>
<evidence type="ECO:0000313" key="3">
    <source>
        <dbReference type="Proteomes" id="UP001140091"/>
    </source>
</evidence>
<protein>
    <submittedName>
        <fullName evidence="2">Uncharacterized protein</fullName>
    </submittedName>
</protein>
<dbReference type="OrthoDB" id="10303338at2759"/>
<comment type="caution">
    <text evidence="2">The sequence shown here is derived from an EMBL/GenBank/DDBJ whole genome shotgun (WGS) entry which is preliminary data.</text>
</comment>
<gene>
    <name evidence="2" type="ORF">H1R20_g14477</name>
</gene>
<dbReference type="EMBL" id="JANBPK010001482">
    <property type="protein sequence ID" value="KAJ2922609.1"/>
    <property type="molecule type" value="Genomic_DNA"/>
</dbReference>
<evidence type="ECO:0000256" key="1">
    <source>
        <dbReference type="SAM" id="Phobius"/>
    </source>
</evidence>
<organism evidence="2 3">
    <name type="scientific">Candolleomyces eurysporus</name>
    <dbReference type="NCBI Taxonomy" id="2828524"/>
    <lineage>
        <taxon>Eukaryota</taxon>
        <taxon>Fungi</taxon>
        <taxon>Dikarya</taxon>
        <taxon>Basidiomycota</taxon>
        <taxon>Agaricomycotina</taxon>
        <taxon>Agaricomycetes</taxon>
        <taxon>Agaricomycetidae</taxon>
        <taxon>Agaricales</taxon>
        <taxon>Agaricineae</taxon>
        <taxon>Psathyrellaceae</taxon>
        <taxon>Candolleomyces</taxon>
    </lineage>
</organism>
<dbReference type="Proteomes" id="UP001140091">
    <property type="component" value="Unassembled WGS sequence"/>
</dbReference>
<feature type="non-terminal residue" evidence="2">
    <location>
        <position position="1"/>
    </location>
</feature>
<keyword evidence="1" id="KW-1133">Transmembrane helix</keyword>
<proteinExistence type="predicted"/>
<keyword evidence="1" id="KW-0472">Membrane</keyword>
<reference evidence="2" key="1">
    <citation type="submission" date="2022-06" db="EMBL/GenBank/DDBJ databases">
        <title>Genome Sequence of Candolleomyces eurysporus.</title>
        <authorList>
            <person name="Buettner E."/>
        </authorList>
    </citation>
    <scope>NUCLEOTIDE SEQUENCE</scope>
    <source>
        <strain evidence="2">VTCC 930004</strain>
    </source>
</reference>
<feature type="transmembrane region" description="Helical" evidence="1">
    <location>
        <begin position="51"/>
        <end position="73"/>
    </location>
</feature>
<accession>A0A9W8IVM0</accession>